<evidence type="ECO:0000313" key="2">
    <source>
        <dbReference type="EMBL" id="MEN3069545.1"/>
    </source>
</evidence>
<dbReference type="InterPro" id="IPR029058">
    <property type="entry name" value="AB_hydrolase_fold"/>
</dbReference>
<gene>
    <name evidence="2" type="ORF">ABDB84_13725</name>
</gene>
<reference evidence="2 3" key="1">
    <citation type="journal article" date="2018" name="Int. J. Syst. Evol. Microbiol.">
        <title>Uliginosibacterium sediminicola sp. nov., isolated from freshwater sediment.</title>
        <authorList>
            <person name="Hwang W.M."/>
            <person name="Kim S.M."/>
            <person name="Kang K."/>
            <person name="Ahn T.Y."/>
        </authorList>
    </citation>
    <scope>NUCLEOTIDE SEQUENCE [LARGE SCALE GENOMIC DNA]</scope>
    <source>
        <strain evidence="2 3">M1-21</strain>
    </source>
</reference>
<keyword evidence="3" id="KW-1185">Reference proteome</keyword>
<evidence type="ECO:0000259" key="1">
    <source>
        <dbReference type="Pfam" id="PF12697"/>
    </source>
</evidence>
<evidence type="ECO:0000313" key="3">
    <source>
        <dbReference type="Proteomes" id="UP001410394"/>
    </source>
</evidence>
<dbReference type="Gene3D" id="3.40.50.1820">
    <property type="entry name" value="alpha/beta hydrolase"/>
    <property type="match status" value="1"/>
</dbReference>
<name>A0ABU9Z0R5_9RHOO</name>
<dbReference type="EMBL" id="JBDIVE010000007">
    <property type="protein sequence ID" value="MEN3069545.1"/>
    <property type="molecule type" value="Genomic_DNA"/>
</dbReference>
<comment type="caution">
    <text evidence="2">The sequence shown here is derived from an EMBL/GenBank/DDBJ whole genome shotgun (WGS) entry which is preliminary data.</text>
</comment>
<dbReference type="PANTHER" id="PTHR43433:SF5">
    <property type="entry name" value="AB HYDROLASE-1 DOMAIN-CONTAINING PROTEIN"/>
    <property type="match status" value="1"/>
</dbReference>
<dbReference type="Pfam" id="PF12697">
    <property type="entry name" value="Abhydrolase_6"/>
    <property type="match status" value="1"/>
</dbReference>
<feature type="domain" description="AB hydrolase-1" evidence="1">
    <location>
        <begin position="4"/>
        <end position="228"/>
    </location>
</feature>
<dbReference type="PRINTS" id="PR00111">
    <property type="entry name" value="ABHYDROLASE"/>
</dbReference>
<dbReference type="InterPro" id="IPR050471">
    <property type="entry name" value="AB_hydrolase"/>
</dbReference>
<sequence>MSSLVLLHGWGLTPAVWQALQAALPNQHSIALHCRPPAGSLADWADAISAEIPPGSVVLGWSLGAMLAMSLAARHPQHVAKLILIAATPRFVQSADWPHALDAATVTAFRQSFTAQPARTLSRFIALQAFGDEARSQVAAQLTAALADAQAEHAALAHGLRLLEESDLRSSLPSSGLPCLLIHGQADALMPPAASEWLAQRWPLSQQLILPAVGHAPHLSCPARLAQAIESFLNAQPR</sequence>
<dbReference type="SUPFAM" id="SSF53474">
    <property type="entry name" value="alpha/beta-Hydrolases"/>
    <property type="match status" value="1"/>
</dbReference>
<organism evidence="2 3">
    <name type="scientific">Uliginosibacterium sediminicola</name>
    <dbReference type="NCBI Taxonomy" id="2024550"/>
    <lineage>
        <taxon>Bacteria</taxon>
        <taxon>Pseudomonadati</taxon>
        <taxon>Pseudomonadota</taxon>
        <taxon>Betaproteobacteria</taxon>
        <taxon>Rhodocyclales</taxon>
        <taxon>Zoogloeaceae</taxon>
        <taxon>Uliginosibacterium</taxon>
    </lineage>
</organism>
<accession>A0ABU9Z0R5</accession>
<keyword evidence="2" id="KW-0378">Hydrolase</keyword>
<dbReference type="GO" id="GO:0016787">
    <property type="term" value="F:hydrolase activity"/>
    <property type="evidence" value="ECO:0007669"/>
    <property type="project" value="UniProtKB-KW"/>
</dbReference>
<dbReference type="PANTHER" id="PTHR43433">
    <property type="entry name" value="HYDROLASE, ALPHA/BETA FOLD FAMILY PROTEIN"/>
    <property type="match status" value="1"/>
</dbReference>
<proteinExistence type="predicted"/>
<dbReference type="InterPro" id="IPR000073">
    <property type="entry name" value="AB_hydrolase_1"/>
</dbReference>
<protein>
    <submittedName>
        <fullName evidence="2">Alpha/beta fold hydrolase</fullName>
    </submittedName>
</protein>
<dbReference type="RefSeq" id="WP_345920313.1">
    <property type="nucleotide sequence ID" value="NZ_JBDIVE010000007.1"/>
</dbReference>
<dbReference type="Proteomes" id="UP001410394">
    <property type="component" value="Unassembled WGS sequence"/>
</dbReference>